<accession>A0AA97GVA1</accession>
<evidence type="ECO:0000313" key="1">
    <source>
        <dbReference type="EMBL" id="WOC11518.1"/>
    </source>
</evidence>
<dbReference type="RefSeq" id="WP_420040826.1">
    <property type="nucleotide sequence ID" value="NZ_CP128986.1"/>
</dbReference>
<dbReference type="EMBL" id="CP128986">
    <property type="protein sequence ID" value="WOC11518.1"/>
    <property type="molecule type" value="Genomic_DNA"/>
</dbReference>
<gene>
    <name evidence="1" type="ORF">MP11Mi_05910</name>
</gene>
<dbReference type="AlphaFoldDB" id="A0AA97GVA1"/>
<sequence length="237" mass="25647">MTLSDAQLVDTVDRTVGAVDGVLRLLADTDPLHLKRRGEQDCRVTGAGAWALDAAHWPGTDSWDSLDVDDRAAWWVNRIGALTTAAVAFPGMFGVWSRMLPLGDWLGYAGQALVIRAVAREHGATSRAVGVVMLAEILFDRDVSEIVAGVDEEVSRSGDDEGGVVEQTWGIGKRIYELSKSLDSRPSMPRIIQRGTWIPFLGGPLTYIGERIALRRAVGQATTWIDAHPGVVTRASS</sequence>
<reference evidence="1" key="1">
    <citation type="submission" date="2023-06" db="EMBL/GenBank/DDBJ databases">
        <title>Gordonia sp. nov. and Pseudochrobactrum sp. nov., two species isolated from the burying beetle Nicrophorus vespilloides.</title>
        <authorList>
            <person name="Poehlein A."/>
            <person name="Guzman J."/>
            <person name="Daniel R."/>
            <person name="Vilcinskas A."/>
        </authorList>
    </citation>
    <scope>NUCLEOTIDE SEQUENCE</scope>
    <source>
        <strain evidence="1">MP11Mi</strain>
    </source>
</reference>
<organism evidence="1">
    <name type="scientific">Gordonia sp. MP11Mi</name>
    <dbReference type="NCBI Taxonomy" id="3022769"/>
    <lineage>
        <taxon>Bacteria</taxon>
        <taxon>Bacillati</taxon>
        <taxon>Actinomycetota</taxon>
        <taxon>Actinomycetes</taxon>
        <taxon>Mycobacteriales</taxon>
        <taxon>Gordoniaceae</taxon>
        <taxon>Gordonia</taxon>
    </lineage>
</organism>
<proteinExistence type="predicted"/>
<name>A0AA97GVA1_9ACTN</name>
<protein>
    <submittedName>
        <fullName evidence="1">Uncharacterized protein</fullName>
    </submittedName>
</protein>